<keyword evidence="1" id="KW-0472">Membrane</keyword>
<dbReference type="AlphaFoldDB" id="B2XTB9"/>
<reference evidence="2" key="1">
    <citation type="journal article" date="2008" name="BMC Genomics">
        <title>Chloroplast genome sequencing analysis of Heterosigma akashiwo CCMP452 (West Atlantic) and NIES293 (West Pacific) strains.</title>
        <authorList>
            <person name="Cattolico R.A."/>
            <person name="Jacobs M.A."/>
            <person name="Zhou Y."/>
            <person name="Chang J."/>
            <person name="Duplessis M."/>
            <person name="Lybrand T."/>
            <person name="McKay J."/>
            <person name="Ong H.C."/>
            <person name="Sims E."/>
            <person name="Rocap G."/>
        </authorList>
    </citation>
    <scope>NUCLEOTIDE SEQUENCE [LARGE SCALE GENOMIC DNA]</scope>
    <source>
        <strain evidence="2">NIES 293</strain>
    </source>
</reference>
<dbReference type="EMBL" id="LC269919">
    <property type="protein sequence ID" value="BBA18363.1"/>
    <property type="molecule type" value="Genomic_DNA"/>
</dbReference>
<keyword evidence="2" id="KW-0150">Chloroplast</keyword>
<accession>B2XTB9</accession>
<evidence type="ECO:0000313" key="4">
    <source>
        <dbReference type="EMBL" id="BBA18363.1"/>
    </source>
</evidence>
<keyword evidence="1" id="KW-0812">Transmembrane</keyword>
<dbReference type="GeneID" id="6335611"/>
<geneLocation type="chloroplast" evidence="2"/>
<evidence type="ECO:0000256" key="1">
    <source>
        <dbReference type="SAM" id="Phobius"/>
    </source>
</evidence>
<evidence type="ECO:0000313" key="6">
    <source>
        <dbReference type="EMBL" id="BBA18640.1"/>
    </source>
</evidence>
<feature type="transmembrane region" description="Helical" evidence="1">
    <location>
        <begin position="38"/>
        <end position="57"/>
    </location>
</feature>
<reference evidence="3" key="2">
    <citation type="submission" date="2017-05" db="EMBL/GenBank/DDBJ databases">
        <title>Chloroplast genome sequences of Heterosigma akashiwo, a bloom-forming raphidophyte.</title>
        <authorList>
            <person name="Ueki S."/>
        </authorList>
    </citation>
    <scope>NUCLEOTIDE SEQUENCE</scope>
    <source>
        <strain evidence="5">CCAP934/4</strain>
        <strain evidence="3">CCAP934/8</strain>
        <strain evidence="9">CCMP1596</strain>
        <strain evidence="6">CCMP2274</strain>
        <strain evidence="7">CCMP3374</strain>
        <strain evidence="4">EHUSP01</strain>
        <strain evidence="8">HaFk01</strain>
    </source>
</reference>
<organism evidence="2">
    <name type="scientific">Heterosigma akashiwo</name>
    <name type="common">Chromophytic alga</name>
    <name type="synonym">Heterosigma carterae</name>
    <dbReference type="NCBI Taxonomy" id="2829"/>
    <lineage>
        <taxon>Eukaryota</taxon>
        <taxon>Sar</taxon>
        <taxon>Stramenopiles</taxon>
        <taxon>Ochrophyta</taxon>
        <taxon>Raphidophyceae</taxon>
        <taxon>Chattonellales</taxon>
        <taxon>Chattonellaceae</taxon>
        <taxon>Heterosigma</taxon>
    </lineage>
</organism>
<name>B2XTB9_HETAK</name>
<dbReference type="InterPro" id="IPR010004">
    <property type="entry name" value="Uncharacterised_Ycf66"/>
</dbReference>
<dbReference type="EMBL" id="LC269920">
    <property type="protein sequence ID" value="BBA18502.1"/>
    <property type="molecule type" value="Genomic_DNA"/>
</dbReference>
<evidence type="ECO:0000313" key="2">
    <source>
        <dbReference type="EMBL" id="ABV66017.1"/>
    </source>
</evidence>
<evidence type="ECO:0000313" key="8">
    <source>
        <dbReference type="EMBL" id="BBA18917.1"/>
    </source>
</evidence>
<evidence type="ECO:0000313" key="7">
    <source>
        <dbReference type="EMBL" id="BBA18779.1"/>
    </source>
</evidence>
<evidence type="ECO:0000313" key="5">
    <source>
        <dbReference type="EMBL" id="BBA18502.1"/>
    </source>
</evidence>
<keyword evidence="1" id="KW-1133">Transmembrane helix</keyword>
<proteinExistence type="predicted"/>
<feature type="transmembrane region" description="Helical" evidence="1">
    <location>
        <begin position="63"/>
        <end position="82"/>
    </location>
</feature>
<sequence>MINISYSPSFLLSVLLIIGLLLFYSLKIIRPEVSKEEDIFLTSLGLLYSCILIIHGWRLDPILFFSQVLLVVFVLAVGWENIRLRGLLVKRLSRDKDRFNKY</sequence>
<dbReference type="EMBL" id="LC269923">
    <property type="protein sequence ID" value="BBA18917.1"/>
    <property type="molecule type" value="Genomic_DNA"/>
</dbReference>
<evidence type="ECO:0000313" key="9">
    <source>
        <dbReference type="EMBL" id="BBA19055.1"/>
    </source>
</evidence>
<keyword evidence="2" id="KW-0934">Plastid</keyword>
<dbReference type="EMBL" id="LC269918">
    <property type="protein sequence ID" value="BBA18224.1"/>
    <property type="molecule type" value="Genomic_DNA"/>
</dbReference>
<dbReference type="EMBL" id="EU168190">
    <property type="protein sequence ID" value="ABV66017.1"/>
    <property type="molecule type" value="Genomic_DNA"/>
</dbReference>
<protein>
    <submittedName>
        <fullName evidence="2">Conserved hypothetical plastid protein Ycf66</fullName>
    </submittedName>
</protein>
<dbReference type="RefSeq" id="YP_001936411.1">
    <property type="nucleotide sequence ID" value="NC_010772.1"/>
</dbReference>
<evidence type="ECO:0000313" key="3">
    <source>
        <dbReference type="EMBL" id="BBA18224.1"/>
    </source>
</evidence>
<dbReference type="EMBL" id="LC269924">
    <property type="protein sequence ID" value="BBA19055.1"/>
    <property type="molecule type" value="Genomic_DNA"/>
</dbReference>
<dbReference type="Pfam" id="PF07444">
    <property type="entry name" value="Ycf66_N"/>
    <property type="match status" value="1"/>
</dbReference>
<dbReference type="EMBL" id="LC269922">
    <property type="protein sequence ID" value="BBA18779.1"/>
    <property type="molecule type" value="Genomic_DNA"/>
</dbReference>
<gene>
    <name evidence="2" type="primary">ycf66</name>
    <name evidence="2" type="ordered locus">Heak293_Cp110</name>
</gene>
<feature type="transmembrane region" description="Helical" evidence="1">
    <location>
        <begin position="6"/>
        <end position="26"/>
    </location>
</feature>
<dbReference type="EMBL" id="LC269921">
    <property type="protein sequence ID" value="BBA18640.1"/>
    <property type="molecule type" value="Genomic_DNA"/>
</dbReference>